<feature type="non-terminal residue" evidence="1">
    <location>
        <position position="96"/>
    </location>
</feature>
<keyword evidence="2" id="KW-1185">Reference proteome</keyword>
<sequence>FRRSTLHCWSVVALDARESMMPDNPGQRGISGRRALCFLEWNPFVLHFVPHVDGSIVTLSPRARMLAIGPRDRRGIDVVGRFVRFVIDKRASLVAG</sequence>
<dbReference type="Proteomes" id="UP001432322">
    <property type="component" value="Unassembled WGS sequence"/>
</dbReference>
<evidence type="ECO:0000313" key="1">
    <source>
        <dbReference type="EMBL" id="GMT35222.1"/>
    </source>
</evidence>
<evidence type="ECO:0000313" key="2">
    <source>
        <dbReference type="Proteomes" id="UP001432322"/>
    </source>
</evidence>
<protein>
    <submittedName>
        <fullName evidence="1">Uncharacterized protein</fullName>
    </submittedName>
</protein>
<dbReference type="EMBL" id="BTSY01000007">
    <property type="protein sequence ID" value="GMT35222.1"/>
    <property type="molecule type" value="Genomic_DNA"/>
</dbReference>
<organism evidence="1 2">
    <name type="scientific">Pristionchus fissidentatus</name>
    <dbReference type="NCBI Taxonomy" id="1538716"/>
    <lineage>
        <taxon>Eukaryota</taxon>
        <taxon>Metazoa</taxon>
        <taxon>Ecdysozoa</taxon>
        <taxon>Nematoda</taxon>
        <taxon>Chromadorea</taxon>
        <taxon>Rhabditida</taxon>
        <taxon>Rhabditina</taxon>
        <taxon>Diplogasteromorpha</taxon>
        <taxon>Diplogasteroidea</taxon>
        <taxon>Neodiplogasteridae</taxon>
        <taxon>Pristionchus</taxon>
    </lineage>
</organism>
<gene>
    <name evidence="1" type="ORF">PFISCL1PPCAC_26519</name>
</gene>
<comment type="caution">
    <text evidence="1">The sequence shown here is derived from an EMBL/GenBank/DDBJ whole genome shotgun (WGS) entry which is preliminary data.</text>
</comment>
<dbReference type="AlphaFoldDB" id="A0AAV5WVX0"/>
<accession>A0AAV5WVX0</accession>
<feature type="non-terminal residue" evidence="1">
    <location>
        <position position="1"/>
    </location>
</feature>
<reference evidence="1" key="1">
    <citation type="submission" date="2023-10" db="EMBL/GenBank/DDBJ databases">
        <title>Genome assembly of Pristionchus species.</title>
        <authorList>
            <person name="Yoshida K."/>
            <person name="Sommer R.J."/>
        </authorList>
    </citation>
    <scope>NUCLEOTIDE SEQUENCE</scope>
    <source>
        <strain evidence="1">RS5133</strain>
    </source>
</reference>
<proteinExistence type="predicted"/>
<name>A0AAV5WVX0_9BILA</name>